<evidence type="ECO:0000313" key="10">
    <source>
        <dbReference type="EMBL" id="WRP14169.1"/>
    </source>
</evidence>
<dbReference type="PRINTS" id="PR00338">
    <property type="entry name" value="NUSGTNSCPFCT"/>
</dbReference>
<dbReference type="InterPro" id="IPR006645">
    <property type="entry name" value="NGN-like_dom"/>
</dbReference>
<name>A0ABZ1BMV1_9FIRM</name>
<dbReference type="Proteomes" id="UP001333102">
    <property type="component" value="Chromosome"/>
</dbReference>
<gene>
    <name evidence="5 10" type="primary">nusG</name>
    <name evidence="10" type="ORF">VLY81_12185</name>
</gene>
<evidence type="ECO:0000256" key="6">
    <source>
        <dbReference type="NCBIfam" id="TIGR00922"/>
    </source>
</evidence>
<evidence type="ECO:0000256" key="1">
    <source>
        <dbReference type="ARBA" id="ARBA00022472"/>
    </source>
</evidence>
<dbReference type="SUPFAM" id="SSF50104">
    <property type="entry name" value="Translation proteins SH3-like domain"/>
    <property type="match status" value="1"/>
</dbReference>
<keyword evidence="11" id="KW-1185">Reference proteome</keyword>
<evidence type="ECO:0000256" key="2">
    <source>
        <dbReference type="ARBA" id="ARBA00022814"/>
    </source>
</evidence>
<dbReference type="Pfam" id="PF00467">
    <property type="entry name" value="KOW"/>
    <property type="match status" value="1"/>
</dbReference>
<dbReference type="InterPro" id="IPR043425">
    <property type="entry name" value="NusG-like"/>
</dbReference>
<dbReference type="InterPro" id="IPR015869">
    <property type="entry name" value="Transcrpt_antiterm_NusG_bac_CS"/>
</dbReference>
<keyword evidence="3 5" id="KW-0805">Transcription regulation</keyword>
<dbReference type="InterPro" id="IPR036735">
    <property type="entry name" value="NGN_dom_sf"/>
</dbReference>
<proteinExistence type="inferred from homology"/>
<dbReference type="CDD" id="cd09891">
    <property type="entry name" value="NGN_Bact_1"/>
    <property type="match status" value="1"/>
</dbReference>
<evidence type="ECO:0000259" key="8">
    <source>
        <dbReference type="SMART" id="SM00738"/>
    </source>
</evidence>
<dbReference type="InterPro" id="IPR014722">
    <property type="entry name" value="Rib_uL2_dom2"/>
</dbReference>
<dbReference type="SMART" id="SM00739">
    <property type="entry name" value="KOW"/>
    <property type="match status" value="1"/>
</dbReference>
<sequence length="214" mass="23940">MAEREAGPGAGGLAPDVQSVAEEVEGERITPALDLTPSHPDARWYVIHTYSGYENKVKANLERRVKSMGLDDKVFRVLVPTEEEIDFQGGKKRIMKRKIFPGYVLVEMVMSDDSWYVVRHTPGVTGFVSPGSKPVPLEEHELRAIMKQMGLDSEKKPRVAFDIGDPVRVISGPFVNFTGRIDGINVEKGKLRVIVSMFGRETPVELDFEQVEKI</sequence>
<protein>
    <recommendedName>
        <fullName evidence="5 6">Transcription termination/antitermination protein NusG</fullName>
    </recommendedName>
</protein>
<comment type="function">
    <text evidence="5 7">Participates in transcription elongation, termination and antitermination.</text>
</comment>
<comment type="similarity">
    <text evidence="5 7">Belongs to the NusG family.</text>
</comment>
<keyword evidence="1 5" id="KW-0806">Transcription termination</keyword>
<dbReference type="InterPro" id="IPR005824">
    <property type="entry name" value="KOW"/>
</dbReference>
<feature type="domain" description="NusG-like N-terminal" evidence="8">
    <location>
        <begin position="41"/>
        <end position="149"/>
    </location>
</feature>
<accession>A0ABZ1BMV1</accession>
<dbReference type="EMBL" id="CP141614">
    <property type="protein sequence ID" value="WRP14169.1"/>
    <property type="molecule type" value="Genomic_DNA"/>
</dbReference>
<dbReference type="Gene3D" id="2.30.30.30">
    <property type="match status" value="1"/>
</dbReference>
<dbReference type="InterPro" id="IPR001062">
    <property type="entry name" value="Transcrpt_antiterm_NusG"/>
</dbReference>
<evidence type="ECO:0000256" key="7">
    <source>
        <dbReference type="RuleBase" id="RU000538"/>
    </source>
</evidence>
<dbReference type="Gene3D" id="3.30.70.940">
    <property type="entry name" value="NusG, N-terminal domain"/>
    <property type="match status" value="1"/>
</dbReference>
<evidence type="ECO:0000259" key="9">
    <source>
        <dbReference type="SMART" id="SM00739"/>
    </source>
</evidence>
<keyword evidence="4 5" id="KW-0804">Transcription</keyword>
<dbReference type="PROSITE" id="PS01014">
    <property type="entry name" value="NUSG"/>
    <property type="match status" value="1"/>
</dbReference>
<dbReference type="SUPFAM" id="SSF82679">
    <property type="entry name" value="N-utilization substance G protein NusG, N-terminal domain"/>
    <property type="match status" value="1"/>
</dbReference>
<feature type="domain" description="KOW" evidence="9">
    <location>
        <begin position="160"/>
        <end position="187"/>
    </location>
</feature>
<dbReference type="HAMAP" id="MF_00948">
    <property type="entry name" value="NusG"/>
    <property type="match status" value="1"/>
</dbReference>
<evidence type="ECO:0000256" key="4">
    <source>
        <dbReference type="ARBA" id="ARBA00023163"/>
    </source>
</evidence>
<dbReference type="NCBIfam" id="TIGR00922">
    <property type="entry name" value="nusG"/>
    <property type="match status" value="1"/>
</dbReference>
<evidence type="ECO:0000256" key="3">
    <source>
        <dbReference type="ARBA" id="ARBA00023015"/>
    </source>
</evidence>
<organism evidence="10 11">
    <name type="scientific">Geochorda subterranea</name>
    <dbReference type="NCBI Taxonomy" id="3109564"/>
    <lineage>
        <taxon>Bacteria</taxon>
        <taxon>Bacillati</taxon>
        <taxon>Bacillota</taxon>
        <taxon>Limnochordia</taxon>
        <taxon>Limnochordales</taxon>
        <taxon>Geochordaceae</taxon>
        <taxon>Geochorda</taxon>
    </lineage>
</organism>
<dbReference type="RefSeq" id="WP_324668471.1">
    <property type="nucleotide sequence ID" value="NZ_CP141614.1"/>
</dbReference>
<dbReference type="SMART" id="SM00738">
    <property type="entry name" value="NGN"/>
    <property type="match status" value="1"/>
</dbReference>
<dbReference type="InterPro" id="IPR008991">
    <property type="entry name" value="Translation_prot_SH3-like_sf"/>
</dbReference>
<evidence type="ECO:0000313" key="11">
    <source>
        <dbReference type="Proteomes" id="UP001333102"/>
    </source>
</evidence>
<reference evidence="11" key="1">
    <citation type="submission" date="2023-12" db="EMBL/GenBank/DDBJ databases">
        <title>Novel isolates from deep terrestrial aquifers shed light on the physiology and ecology of the class Limnochordia.</title>
        <authorList>
            <person name="Karnachuk O.V."/>
            <person name="Lukina A.P."/>
            <person name="Avakyan M.R."/>
            <person name="Kadnikov V."/>
            <person name="Begmatov S."/>
            <person name="Beletsky A.V."/>
            <person name="Mardanov A.V."/>
            <person name="Ravin N.V."/>
        </authorList>
    </citation>
    <scope>NUCLEOTIDE SEQUENCE [LARGE SCALE GENOMIC DNA]</scope>
    <source>
        <strain evidence="11">LN</strain>
    </source>
</reference>
<dbReference type="InterPro" id="IPR047050">
    <property type="entry name" value="NGN"/>
</dbReference>
<dbReference type="PANTHER" id="PTHR30265:SF2">
    <property type="entry name" value="TRANSCRIPTION TERMINATION_ANTITERMINATION PROTEIN NUSG"/>
    <property type="match status" value="1"/>
</dbReference>
<dbReference type="Pfam" id="PF02357">
    <property type="entry name" value="NusG"/>
    <property type="match status" value="1"/>
</dbReference>
<keyword evidence="2 5" id="KW-0889">Transcription antitermination</keyword>
<evidence type="ECO:0000256" key="5">
    <source>
        <dbReference type="HAMAP-Rule" id="MF_00948"/>
    </source>
</evidence>
<dbReference type="CDD" id="cd06091">
    <property type="entry name" value="KOW_NusG"/>
    <property type="match status" value="1"/>
</dbReference>
<dbReference type="PANTHER" id="PTHR30265">
    <property type="entry name" value="RHO-INTERACTING TRANSCRIPTION TERMINATION FACTOR NUSG"/>
    <property type="match status" value="1"/>
</dbReference>